<dbReference type="RefSeq" id="WP_165230298.1">
    <property type="nucleotide sequence ID" value="NZ_CP049257.1"/>
</dbReference>
<evidence type="ECO:0008006" key="4">
    <source>
        <dbReference type="Google" id="ProtNLM"/>
    </source>
</evidence>
<name>A0A6G6WB32_9ACTN</name>
<feature type="transmembrane region" description="Helical" evidence="1">
    <location>
        <begin position="163"/>
        <end position="180"/>
    </location>
</feature>
<accession>A0A6G6WB32</accession>
<reference evidence="2 3" key="1">
    <citation type="submission" date="2020-02" db="EMBL/GenBank/DDBJ databases">
        <title>Full genome sequence of Nocardioides sp. R-3366.</title>
        <authorList>
            <person name="Im W.-T."/>
        </authorList>
    </citation>
    <scope>NUCLEOTIDE SEQUENCE [LARGE SCALE GENOMIC DNA]</scope>
    <source>
        <strain evidence="2 3">R-3366</strain>
    </source>
</reference>
<dbReference type="AlphaFoldDB" id="A0A6G6WB32"/>
<feature type="transmembrane region" description="Helical" evidence="1">
    <location>
        <begin position="313"/>
        <end position="335"/>
    </location>
</feature>
<keyword evidence="1" id="KW-0812">Transmembrane</keyword>
<sequence length="447" mass="48312">MRELARRTATSARGRTDLVLFLFFFAVFVVTAGRAHLCFDVWTSNYASWRLATAHTPYIDGVRIPELENNVISWVWIQDAPNGHTVITRAPAAVLAGLPAYLLTQPDHMTVLPAAVTAAALTALAVVLVHRAVRTVVEGWQATAAAAAFGLTTPVWSVAANGIWPQTITVLGIAIAAWAMTVDRWWWVGVAGVLLLWARPHAAVIVAVVALAAAWRARDVRIALRGGLPGALSLPLLCLWTHWIYGSWSPMPLFGSGAFSQVQQSLLDPVNQAAMWVSPDRGLFVFTPLLLLLLPTVVRCWRGLPRWSTDLLLAGLAYTVIQAALIGFSGGYPIYGYRYGLEFLACATPAYAIAACRATGWARRVIAPVLALQFTVIVLGAVVDRVTLWDTDGWTDNAFVHAMVHGGPAVAVLAVAVLFASYSGIRAWTDAQLRRARREDAAPVPVG</sequence>
<feature type="transmembrane region" description="Helical" evidence="1">
    <location>
        <begin position="403"/>
        <end position="425"/>
    </location>
</feature>
<feature type="transmembrane region" description="Helical" evidence="1">
    <location>
        <begin position="186"/>
        <end position="215"/>
    </location>
</feature>
<dbReference type="KEGG" id="nano:G5V58_06960"/>
<keyword evidence="1" id="KW-0472">Membrane</keyword>
<proteinExistence type="predicted"/>
<feature type="transmembrane region" description="Helical" evidence="1">
    <location>
        <begin position="341"/>
        <end position="358"/>
    </location>
</feature>
<protein>
    <recommendedName>
        <fullName evidence="4">DUF2029 domain-containing protein</fullName>
    </recommendedName>
</protein>
<dbReference type="EMBL" id="CP049257">
    <property type="protein sequence ID" value="QIG42551.1"/>
    <property type="molecule type" value="Genomic_DNA"/>
</dbReference>
<feature type="transmembrane region" description="Helical" evidence="1">
    <location>
        <begin position="283"/>
        <end position="301"/>
    </location>
</feature>
<feature type="transmembrane region" description="Helical" evidence="1">
    <location>
        <begin position="227"/>
        <end position="245"/>
    </location>
</feature>
<gene>
    <name evidence="2" type="ORF">G5V58_06960</name>
</gene>
<feature type="transmembrane region" description="Helical" evidence="1">
    <location>
        <begin position="365"/>
        <end position="383"/>
    </location>
</feature>
<evidence type="ECO:0000313" key="3">
    <source>
        <dbReference type="Proteomes" id="UP000502996"/>
    </source>
</evidence>
<keyword evidence="3" id="KW-1185">Reference proteome</keyword>
<dbReference type="Proteomes" id="UP000502996">
    <property type="component" value="Chromosome"/>
</dbReference>
<organism evidence="2 3">
    <name type="scientific">Nocardioides anomalus</name>
    <dbReference type="NCBI Taxonomy" id="2712223"/>
    <lineage>
        <taxon>Bacteria</taxon>
        <taxon>Bacillati</taxon>
        <taxon>Actinomycetota</taxon>
        <taxon>Actinomycetes</taxon>
        <taxon>Propionibacteriales</taxon>
        <taxon>Nocardioidaceae</taxon>
        <taxon>Nocardioides</taxon>
    </lineage>
</organism>
<evidence type="ECO:0000256" key="1">
    <source>
        <dbReference type="SAM" id="Phobius"/>
    </source>
</evidence>
<feature type="transmembrane region" description="Helical" evidence="1">
    <location>
        <begin position="111"/>
        <end position="133"/>
    </location>
</feature>
<evidence type="ECO:0000313" key="2">
    <source>
        <dbReference type="EMBL" id="QIG42551.1"/>
    </source>
</evidence>
<keyword evidence="1" id="KW-1133">Transmembrane helix</keyword>